<keyword evidence="2" id="KW-1185">Reference proteome</keyword>
<proteinExistence type="predicted"/>
<dbReference type="Proteomes" id="UP000480266">
    <property type="component" value="Unassembled WGS sequence"/>
</dbReference>
<gene>
    <name evidence="1" type="ORF">G4V63_03160</name>
</gene>
<comment type="caution">
    <text evidence="1">The sequence shown here is derived from an EMBL/GenBank/DDBJ whole genome shotgun (WGS) entry which is preliminary data.</text>
</comment>
<protein>
    <submittedName>
        <fullName evidence="1">Uncharacterized protein</fullName>
    </submittedName>
</protein>
<accession>A0A7C9RDP7</accession>
<dbReference type="EMBL" id="JAAMRR010000164">
    <property type="protein sequence ID" value="NGX94262.1"/>
    <property type="molecule type" value="Genomic_DNA"/>
</dbReference>
<sequence length="56" mass="6055">MTFPTFVPAIPIQCFALDAIEKSATAFGKPVLLIHGDNHYFSIEPLKNGKGRPTPG</sequence>
<evidence type="ECO:0000313" key="2">
    <source>
        <dbReference type="Proteomes" id="UP000480266"/>
    </source>
</evidence>
<reference evidence="1" key="1">
    <citation type="submission" date="2020-02" db="EMBL/GenBank/DDBJ databases">
        <title>Draft genome sequence of Candidatus Afipia apatlaquensis IBT-C3, a potential strain for decolorization of textile dyes.</title>
        <authorList>
            <person name="Sanchez-Reyes A."/>
            <person name="Breton-Deval L."/>
            <person name="Mangelson H."/>
            <person name="Sanchez-Flores A."/>
        </authorList>
    </citation>
    <scope>NUCLEOTIDE SEQUENCE [LARGE SCALE GENOMIC DNA]</scope>
    <source>
        <strain evidence="1">IBT-C3</strain>
    </source>
</reference>
<evidence type="ECO:0000313" key="1">
    <source>
        <dbReference type="EMBL" id="NGX94262.1"/>
    </source>
</evidence>
<dbReference type="AlphaFoldDB" id="A0A7C9RDP7"/>
<feature type="non-terminal residue" evidence="1">
    <location>
        <position position="56"/>
    </location>
</feature>
<name>A0A7C9RDP7_9BRAD</name>
<organism evidence="1 2">
    <name type="scientific">Candidatus Afipia apatlaquensis</name>
    <dbReference type="NCBI Taxonomy" id="2712852"/>
    <lineage>
        <taxon>Bacteria</taxon>
        <taxon>Pseudomonadati</taxon>
        <taxon>Pseudomonadota</taxon>
        <taxon>Alphaproteobacteria</taxon>
        <taxon>Hyphomicrobiales</taxon>
        <taxon>Nitrobacteraceae</taxon>
        <taxon>Afipia</taxon>
    </lineage>
</organism>